<keyword evidence="3" id="KW-0408">Iron</keyword>
<dbReference type="SUPFAM" id="SSF48613">
    <property type="entry name" value="Heme oxygenase-like"/>
    <property type="match status" value="1"/>
</dbReference>
<dbReference type="EMBL" id="ML993622">
    <property type="protein sequence ID" value="KAF2161028.1"/>
    <property type="molecule type" value="Genomic_DNA"/>
</dbReference>
<dbReference type="AlphaFoldDB" id="A0A6A6C411"/>
<dbReference type="Gene3D" id="1.20.910.10">
    <property type="entry name" value="Heme oxygenase-like"/>
    <property type="match status" value="1"/>
</dbReference>
<feature type="transmembrane region" description="Helical" evidence="4">
    <location>
        <begin position="140"/>
        <end position="159"/>
    </location>
</feature>
<evidence type="ECO:0000313" key="5">
    <source>
        <dbReference type="EMBL" id="KAF2161028.1"/>
    </source>
</evidence>
<evidence type="ECO:0000256" key="4">
    <source>
        <dbReference type="SAM" id="Phobius"/>
    </source>
</evidence>
<dbReference type="InterPro" id="IPR002051">
    <property type="entry name" value="Haem_Oase"/>
</dbReference>
<dbReference type="GO" id="GO:0046872">
    <property type="term" value="F:metal ion binding"/>
    <property type="evidence" value="ECO:0007669"/>
    <property type="project" value="UniProtKB-KW"/>
</dbReference>
<keyword evidence="2" id="KW-0479">Metal-binding</keyword>
<dbReference type="GO" id="GO:0004392">
    <property type="term" value="F:heme oxygenase (decyclizing) activity"/>
    <property type="evidence" value="ECO:0007669"/>
    <property type="project" value="InterPro"/>
</dbReference>
<organism evidence="5 6">
    <name type="scientific">Zasmidium cellare ATCC 36951</name>
    <dbReference type="NCBI Taxonomy" id="1080233"/>
    <lineage>
        <taxon>Eukaryota</taxon>
        <taxon>Fungi</taxon>
        <taxon>Dikarya</taxon>
        <taxon>Ascomycota</taxon>
        <taxon>Pezizomycotina</taxon>
        <taxon>Dothideomycetes</taxon>
        <taxon>Dothideomycetidae</taxon>
        <taxon>Mycosphaerellales</taxon>
        <taxon>Mycosphaerellaceae</taxon>
        <taxon>Zasmidium</taxon>
    </lineage>
</organism>
<dbReference type="OrthoDB" id="652091at2759"/>
<proteinExistence type="predicted"/>
<reference evidence="5" key="1">
    <citation type="journal article" date="2020" name="Stud. Mycol.">
        <title>101 Dothideomycetes genomes: a test case for predicting lifestyles and emergence of pathogens.</title>
        <authorList>
            <person name="Haridas S."/>
            <person name="Albert R."/>
            <person name="Binder M."/>
            <person name="Bloem J."/>
            <person name="Labutti K."/>
            <person name="Salamov A."/>
            <person name="Andreopoulos B."/>
            <person name="Baker S."/>
            <person name="Barry K."/>
            <person name="Bills G."/>
            <person name="Bluhm B."/>
            <person name="Cannon C."/>
            <person name="Castanera R."/>
            <person name="Culley D."/>
            <person name="Daum C."/>
            <person name="Ezra D."/>
            <person name="Gonzalez J."/>
            <person name="Henrissat B."/>
            <person name="Kuo A."/>
            <person name="Liang C."/>
            <person name="Lipzen A."/>
            <person name="Lutzoni F."/>
            <person name="Magnuson J."/>
            <person name="Mondo S."/>
            <person name="Nolan M."/>
            <person name="Ohm R."/>
            <person name="Pangilinan J."/>
            <person name="Park H.-J."/>
            <person name="Ramirez L."/>
            <person name="Alfaro M."/>
            <person name="Sun H."/>
            <person name="Tritt A."/>
            <person name="Yoshinaga Y."/>
            <person name="Zwiers L.-H."/>
            <person name="Turgeon B."/>
            <person name="Goodwin S."/>
            <person name="Spatafora J."/>
            <person name="Crous P."/>
            <person name="Grigoriev I."/>
        </authorList>
    </citation>
    <scope>NUCLEOTIDE SEQUENCE</scope>
    <source>
        <strain evidence="5">ATCC 36951</strain>
    </source>
</reference>
<keyword evidence="4" id="KW-1133">Transmembrane helix</keyword>
<dbReference type="PANTHER" id="PTHR10720">
    <property type="entry name" value="HEME OXYGENASE"/>
    <property type="match status" value="1"/>
</dbReference>
<dbReference type="RefSeq" id="XP_033661917.1">
    <property type="nucleotide sequence ID" value="XM_033809121.1"/>
</dbReference>
<keyword evidence="4" id="KW-0472">Membrane</keyword>
<evidence type="ECO:0000256" key="3">
    <source>
        <dbReference type="ARBA" id="ARBA00023004"/>
    </source>
</evidence>
<accession>A0A6A6C411</accession>
<keyword evidence="4" id="KW-0812">Transmembrane</keyword>
<feature type="transmembrane region" description="Helical" evidence="4">
    <location>
        <begin position="260"/>
        <end position="288"/>
    </location>
</feature>
<name>A0A6A6C411_ZASCE</name>
<sequence>MPPSDTLSGRINAATRKQHTRLNRLLMDRLPSALPPHTESPLLYSKGLVPFARIFILFEIEWELLTRHFHTKASTYSGHEYDVRQWLSNLRPSGLARSHRLRDDLRHLRMVAGPDIYNTPALGDAWVKDMRDLMRKKPHVFMAFAWVFYMAVFSGGRWIRRQLSNGGVDFWLSQPGALRPKSDLVVPGFSFLSFDSEHDGEDLKALFKTRLGDAERLLTMDEKQDVINVSQQLFDRCVLLVHELDRMAYRQKIRSWLPTILFAALLPLMLMLALGYLAGFSDFLSRLLSPLRRFRPRMEI</sequence>
<dbReference type="InterPro" id="IPR016084">
    <property type="entry name" value="Haem_Oase-like_multi-hlx"/>
</dbReference>
<dbReference type="PANTHER" id="PTHR10720:SF0">
    <property type="entry name" value="HEME OXYGENASE"/>
    <property type="match status" value="1"/>
</dbReference>
<dbReference type="GO" id="GO:0006788">
    <property type="term" value="P:heme oxidation"/>
    <property type="evidence" value="ECO:0007669"/>
    <property type="project" value="InterPro"/>
</dbReference>
<keyword evidence="1" id="KW-0349">Heme</keyword>
<gene>
    <name evidence="5" type="ORF">M409DRAFT_28635</name>
</gene>
<dbReference type="CDD" id="cd19165">
    <property type="entry name" value="HemeO"/>
    <property type="match status" value="1"/>
</dbReference>
<keyword evidence="6" id="KW-1185">Reference proteome</keyword>
<dbReference type="Proteomes" id="UP000799537">
    <property type="component" value="Unassembled WGS sequence"/>
</dbReference>
<protein>
    <submittedName>
        <fullName evidence="5">Uncharacterized protein</fullName>
    </submittedName>
</protein>
<evidence type="ECO:0000313" key="6">
    <source>
        <dbReference type="Proteomes" id="UP000799537"/>
    </source>
</evidence>
<dbReference type="GeneID" id="54562393"/>
<evidence type="ECO:0000256" key="1">
    <source>
        <dbReference type="ARBA" id="ARBA00022617"/>
    </source>
</evidence>
<evidence type="ECO:0000256" key="2">
    <source>
        <dbReference type="ARBA" id="ARBA00022723"/>
    </source>
</evidence>